<name>A0AAX3WBJ8_METEX</name>
<accession>A0AAX3WBJ8</accession>
<protein>
    <submittedName>
        <fullName evidence="1">Uncharacterized protein</fullName>
    </submittedName>
</protein>
<evidence type="ECO:0000313" key="1">
    <source>
        <dbReference type="EMBL" id="WHQ68543.1"/>
    </source>
</evidence>
<dbReference type="EMBL" id="CP073633">
    <property type="protein sequence ID" value="WHQ68543.1"/>
    <property type="molecule type" value="Genomic_DNA"/>
</dbReference>
<organism evidence="1 2">
    <name type="scientific">Methylorubrum extorquens</name>
    <name type="common">Methylobacterium dichloromethanicum</name>
    <name type="synonym">Methylobacterium extorquens</name>
    <dbReference type="NCBI Taxonomy" id="408"/>
    <lineage>
        <taxon>Bacteria</taxon>
        <taxon>Pseudomonadati</taxon>
        <taxon>Pseudomonadota</taxon>
        <taxon>Alphaproteobacteria</taxon>
        <taxon>Hyphomicrobiales</taxon>
        <taxon>Methylobacteriaceae</taxon>
        <taxon>Methylorubrum</taxon>
    </lineage>
</organism>
<gene>
    <name evidence="1" type="ORF">KEC54_19465</name>
</gene>
<dbReference type="RefSeq" id="WP_156635805.1">
    <property type="nucleotide sequence ID" value="NZ_CP073633.1"/>
</dbReference>
<reference evidence="1" key="1">
    <citation type="journal article" date="2022" name="Biotechnol. Bioprocess Eng.">
        <title>Pan-genome Analysis Reveals Comparative Genomic Features of Central Metabolic Pathways in Methylorubrum extorquens.</title>
        <authorList>
            <person name="Lee G.M."/>
            <person name="Scott-Nevros Z.K."/>
            <person name="Lee S.-M."/>
            <person name="Kim D."/>
        </authorList>
    </citation>
    <scope>NUCLEOTIDE SEQUENCE</scope>
    <source>
        <strain evidence="1">ATCC 55366</strain>
    </source>
</reference>
<dbReference type="Proteomes" id="UP001223720">
    <property type="component" value="Chromosome"/>
</dbReference>
<dbReference type="AlphaFoldDB" id="A0AAX3WBJ8"/>
<evidence type="ECO:0000313" key="2">
    <source>
        <dbReference type="Proteomes" id="UP001223720"/>
    </source>
</evidence>
<sequence length="81" mass="9288">MTRVLRKLRHLDGMRSAASYFRQQAELCRDLAEALGSQHNQVVLKLRDMADEFDENARILERWNARYEAEADVSSGAGNVH</sequence>
<proteinExistence type="predicted"/>